<keyword evidence="2" id="KW-1185">Reference proteome</keyword>
<protein>
    <submittedName>
        <fullName evidence="1">G-patch domain-containing protein</fullName>
    </submittedName>
</protein>
<organism evidence="1 2">
    <name type="scientific">Clavispora lusitaniae</name>
    <name type="common">Candida lusitaniae</name>
    <dbReference type="NCBI Taxonomy" id="36911"/>
    <lineage>
        <taxon>Eukaryota</taxon>
        <taxon>Fungi</taxon>
        <taxon>Dikarya</taxon>
        <taxon>Ascomycota</taxon>
        <taxon>Saccharomycotina</taxon>
        <taxon>Pichiomycetes</taxon>
        <taxon>Metschnikowiaceae</taxon>
        <taxon>Clavispora</taxon>
    </lineage>
</organism>
<evidence type="ECO:0000313" key="2">
    <source>
        <dbReference type="Proteomes" id="UP000326582"/>
    </source>
</evidence>
<dbReference type="Proteomes" id="UP000326582">
    <property type="component" value="Chromosome 5"/>
</dbReference>
<name>A0ACD0WNJ4_CLALS</name>
<dbReference type="EMBL" id="CP038488">
    <property type="protein sequence ID" value="QFZ29148.1"/>
    <property type="molecule type" value="Genomic_DNA"/>
</dbReference>
<proteinExistence type="predicted"/>
<gene>
    <name evidence="1" type="ORF">EJF14_50377</name>
</gene>
<accession>A0ACD0WNJ4</accession>
<sequence length="696" mass="79383">MSKYTQGLLFKPSGSGGRDTSSSLSGKMSMGTMAARNEYSDYSDEDSENDKNTKSTMKESQYESSDTNVQKYGIGAKLMMKMGYQSGKGLGRNQEGIVNPIETKLRPQGLGVGGIKEKVGRNNESSDEEDDIQPIKKTVQFAKPTYDLYSIIELLESQGAHVPMHYKELSDSISSDSVKAASEYTKLSSINTELERINQQIRTLEFGLENAQKRATSEAEELETTNELMQLLQKCVSPENQTLEDCTSVLERITSQPLARHPKCIDSFTSIANQYVGMLLREPNESSKFCKILIEWSMLYRKIDTDHSSFELNQWDSLIIYHLENYFKSETLSLEKISCVLSFWLDSPVVINTNLVENICIDTIIIPSIRNYDWTPEKEIGISIIECLSSFNWENSSIQEVLEIFNEKYLSFMEEQFLQLSAAEKPWNRFLEYLEPAISEFKRTWSIVLYQFSDPTSFREHFLDALLENLVHFLGLGTFEGSKKEVDRIRILAHLAFSLEIITLTQAEIVLQFCVFNSWIQRLGHKIRKDPELIKSWYLQCQQSLISLCAEYIKLEPICIFYINCALKLIASCTQRDIQPPALPHIESNSFPEPSDTIKLAQANGKWETGDSVNALPLHGLMATFKDVVEDYCIEHGISFQATKRTDSHMNKLYEISISNDRIFECFISEDVLWIYQGDKKTPVSLSSVKSFLSRV</sequence>
<reference evidence="2" key="1">
    <citation type="journal article" date="2019" name="MBio">
        <title>Comparative genomics for the elucidation of multidrug resistance (MDR) in Candida lusitaniae.</title>
        <authorList>
            <person name="Kannan A."/>
            <person name="Asner S.A."/>
            <person name="Trachsel E."/>
            <person name="Kelly S."/>
            <person name="Parker J."/>
            <person name="Sanglard D."/>
        </authorList>
    </citation>
    <scope>NUCLEOTIDE SEQUENCE [LARGE SCALE GENOMIC DNA]</scope>
    <source>
        <strain evidence="2">P1</strain>
    </source>
</reference>
<evidence type="ECO:0000313" key="1">
    <source>
        <dbReference type="EMBL" id="QFZ29148.1"/>
    </source>
</evidence>